<name>A0A0G4NJC4_VERLO</name>
<gene>
    <name evidence="6" type="ORF">BN1708_012417</name>
    <name evidence="7" type="ORF">BN1723_007117</name>
</gene>
<feature type="domain" description="CENP-V/GFA" evidence="5">
    <location>
        <begin position="54"/>
        <end position="171"/>
    </location>
</feature>
<reference evidence="8 9" key="1">
    <citation type="submission" date="2015-05" db="EMBL/GenBank/DDBJ databases">
        <authorList>
            <person name="Fogelqvist Johan"/>
        </authorList>
    </citation>
    <scope>NUCLEOTIDE SEQUENCE [LARGE SCALE GENOMIC DNA]</scope>
    <source>
        <strain evidence="6">VL1</strain>
        <strain evidence="7">VL2</strain>
    </source>
</reference>
<dbReference type="EMBL" id="CVQH01009890">
    <property type="protein sequence ID" value="CRK18656.1"/>
    <property type="molecule type" value="Genomic_DNA"/>
</dbReference>
<accession>A0A0G4NJC4</accession>
<proteinExistence type="inferred from homology"/>
<sequence length="200" mass="22466">MIEFGFADAVTFRRVKVSCTTRRFRMVAIDPKTPGPFIPLASLAQDGWSNDDEATATCLCGTVQFAFSTQEKHILNRFVCHCADCRKLSSSMFCSAFSVPEEAVRFLRGKDNVKVFQHHQTTASGKAMSNYFATCGNLMYRTSAMQEGFYIIRLGVVDDFRLAETKLRPNMEVYIGTKVDWVPQLENMAQIGDVMALAKE</sequence>
<comment type="similarity">
    <text evidence="1">Belongs to the Gfa family.</text>
</comment>
<evidence type="ECO:0000313" key="6">
    <source>
        <dbReference type="EMBL" id="CRK18656.1"/>
    </source>
</evidence>
<dbReference type="EMBL" id="CVQI01035828">
    <property type="protein sequence ID" value="CRK46559.1"/>
    <property type="molecule type" value="Genomic_DNA"/>
</dbReference>
<keyword evidence="8" id="KW-1185">Reference proteome</keyword>
<evidence type="ECO:0000256" key="1">
    <source>
        <dbReference type="ARBA" id="ARBA00005495"/>
    </source>
</evidence>
<dbReference type="GO" id="GO:0046872">
    <property type="term" value="F:metal ion binding"/>
    <property type="evidence" value="ECO:0007669"/>
    <property type="project" value="UniProtKB-KW"/>
</dbReference>
<organism evidence="7 9">
    <name type="scientific">Verticillium longisporum</name>
    <name type="common">Verticillium dahliae var. longisporum</name>
    <dbReference type="NCBI Taxonomy" id="100787"/>
    <lineage>
        <taxon>Eukaryota</taxon>
        <taxon>Fungi</taxon>
        <taxon>Dikarya</taxon>
        <taxon>Ascomycota</taxon>
        <taxon>Pezizomycotina</taxon>
        <taxon>Sordariomycetes</taxon>
        <taxon>Hypocreomycetidae</taxon>
        <taxon>Glomerellales</taxon>
        <taxon>Plectosphaerellaceae</taxon>
        <taxon>Verticillium</taxon>
    </lineage>
</organism>
<evidence type="ECO:0000259" key="5">
    <source>
        <dbReference type="PROSITE" id="PS51891"/>
    </source>
</evidence>
<evidence type="ECO:0000256" key="4">
    <source>
        <dbReference type="ARBA" id="ARBA00023239"/>
    </source>
</evidence>
<evidence type="ECO:0000256" key="3">
    <source>
        <dbReference type="ARBA" id="ARBA00022833"/>
    </source>
</evidence>
<dbReference type="InterPro" id="IPR011057">
    <property type="entry name" value="Mss4-like_sf"/>
</dbReference>
<keyword evidence="3" id="KW-0862">Zinc</keyword>
<evidence type="ECO:0000313" key="9">
    <source>
        <dbReference type="Proteomes" id="UP000045706"/>
    </source>
</evidence>
<dbReference type="PANTHER" id="PTHR33337">
    <property type="entry name" value="GFA DOMAIN-CONTAINING PROTEIN"/>
    <property type="match status" value="1"/>
</dbReference>
<protein>
    <recommendedName>
        <fullName evidence="5">CENP-V/GFA domain-containing protein</fullName>
    </recommendedName>
</protein>
<dbReference type="Proteomes" id="UP000045706">
    <property type="component" value="Unassembled WGS sequence"/>
</dbReference>
<keyword evidence="2" id="KW-0479">Metal-binding</keyword>
<dbReference type="AlphaFoldDB" id="A0A0G4NJC4"/>
<evidence type="ECO:0000313" key="7">
    <source>
        <dbReference type="EMBL" id="CRK46559.1"/>
    </source>
</evidence>
<dbReference type="Proteomes" id="UP000044602">
    <property type="component" value="Unassembled WGS sequence"/>
</dbReference>
<evidence type="ECO:0000256" key="2">
    <source>
        <dbReference type="ARBA" id="ARBA00022723"/>
    </source>
</evidence>
<dbReference type="PANTHER" id="PTHR33337:SF8">
    <property type="entry name" value="CENP-V_GFA DOMAIN-CONTAINING PROTEIN"/>
    <property type="match status" value="1"/>
</dbReference>
<dbReference type="SUPFAM" id="SSF51316">
    <property type="entry name" value="Mss4-like"/>
    <property type="match status" value="1"/>
</dbReference>
<keyword evidence="4" id="KW-0456">Lyase</keyword>
<dbReference type="PROSITE" id="PS51891">
    <property type="entry name" value="CENP_V_GFA"/>
    <property type="match status" value="1"/>
</dbReference>
<evidence type="ECO:0000313" key="8">
    <source>
        <dbReference type="Proteomes" id="UP000044602"/>
    </source>
</evidence>
<dbReference type="Gene3D" id="3.90.1590.10">
    <property type="entry name" value="glutathione-dependent formaldehyde- activating enzyme (gfa)"/>
    <property type="match status" value="1"/>
</dbReference>
<dbReference type="STRING" id="100787.A0A0G4NJC4"/>
<dbReference type="Pfam" id="PF04828">
    <property type="entry name" value="GFA"/>
    <property type="match status" value="1"/>
</dbReference>
<dbReference type="GO" id="GO:0016846">
    <property type="term" value="F:carbon-sulfur lyase activity"/>
    <property type="evidence" value="ECO:0007669"/>
    <property type="project" value="InterPro"/>
</dbReference>
<dbReference type="InterPro" id="IPR006913">
    <property type="entry name" value="CENP-V/GFA"/>
</dbReference>